<dbReference type="Proteomes" id="UP001205890">
    <property type="component" value="Unassembled WGS sequence"/>
</dbReference>
<dbReference type="RefSeq" id="WP_254738373.1">
    <property type="nucleotide sequence ID" value="NZ_JANCLU010000002.1"/>
</dbReference>
<feature type="domain" description="SCP2" evidence="1">
    <location>
        <begin position="28"/>
        <end position="127"/>
    </location>
</feature>
<proteinExistence type="predicted"/>
<comment type="caution">
    <text evidence="2">The sequence shown here is derived from an EMBL/GenBank/DDBJ whole genome shotgun (WGS) entry which is preliminary data.</text>
</comment>
<organism evidence="2 3">
    <name type="scientific">Alsobacter ponti</name>
    <dbReference type="NCBI Taxonomy" id="2962936"/>
    <lineage>
        <taxon>Bacteria</taxon>
        <taxon>Pseudomonadati</taxon>
        <taxon>Pseudomonadota</taxon>
        <taxon>Alphaproteobacteria</taxon>
        <taxon>Hyphomicrobiales</taxon>
        <taxon>Alsobacteraceae</taxon>
        <taxon>Alsobacter</taxon>
    </lineage>
</organism>
<dbReference type="InterPro" id="IPR036527">
    <property type="entry name" value="SCP2_sterol-bd_dom_sf"/>
</dbReference>
<dbReference type="Pfam" id="PF02036">
    <property type="entry name" value="SCP2"/>
    <property type="match status" value="1"/>
</dbReference>
<gene>
    <name evidence="2" type="ORF">NK718_02670</name>
</gene>
<sequence>MQIPAAIRLALVPAPLFLVEAGARKAFEVVLARHPSLVDRLGAYAERTFGFASSDLPFAFVVTPRPATIRVVRSIEPGMADACAEGPIVRLLALLEGRVDGDALFFARDIVVSGDMEAMLALRNALDDCEVDLPTDLAGIAGPAGPLVKRAFERIRTRLLDPTTWN</sequence>
<dbReference type="InterPro" id="IPR003033">
    <property type="entry name" value="SCP2_sterol-bd_dom"/>
</dbReference>
<keyword evidence="3" id="KW-1185">Reference proteome</keyword>
<evidence type="ECO:0000259" key="1">
    <source>
        <dbReference type="Pfam" id="PF02036"/>
    </source>
</evidence>
<evidence type="ECO:0000313" key="3">
    <source>
        <dbReference type="Proteomes" id="UP001205890"/>
    </source>
</evidence>
<name>A0ABT1L8K9_9HYPH</name>
<reference evidence="2 3" key="1">
    <citation type="submission" date="2022-07" db="EMBL/GenBank/DDBJ databases">
        <authorList>
            <person name="Li W.-J."/>
            <person name="Deng Q.-Q."/>
        </authorList>
    </citation>
    <scope>NUCLEOTIDE SEQUENCE [LARGE SCALE GENOMIC DNA]</scope>
    <source>
        <strain evidence="2 3">SYSU M60028</strain>
    </source>
</reference>
<protein>
    <submittedName>
        <fullName evidence="2">SCP2 sterol-binding domain-containing protein</fullName>
    </submittedName>
</protein>
<evidence type="ECO:0000313" key="2">
    <source>
        <dbReference type="EMBL" id="MCP8937406.1"/>
    </source>
</evidence>
<dbReference type="EMBL" id="JANCLU010000002">
    <property type="protein sequence ID" value="MCP8937406.1"/>
    <property type="molecule type" value="Genomic_DNA"/>
</dbReference>
<dbReference type="SUPFAM" id="SSF55718">
    <property type="entry name" value="SCP-like"/>
    <property type="match status" value="1"/>
</dbReference>
<accession>A0ABT1L8K9</accession>